<evidence type="ECO:0000259" key="1">
    <source>
        <dbReference type="PROSITE" id="PS50206"/>
    </source>
</evidence>
<protein>
    <recommendedName>
        <fullName evidence="1">Rhodanese domain-containing protein</fullName>
    </recommendedName>
</protein>
<dbReference type="Gene3D" id="3.40.250.10">
    <property type="entry name" value="Rhodanese-like domain"/>
    <property type="match status" value="1"/>
</dbReference>
<sequence length="231" mass="24448">MKIKLMTLAIATVFTLGAQADFLGADHNWNNGSSAAAPAAPAKKAGKPVGIVKGVLEIAGISRNADNKNTIDPAFAKTSRPCPPFCINATNPFAPSQVDMVTELDVIHAAEKVANGDTTVLVVDARTPGWVKKGTIPHAINVPFTKLNSKALAKDPMAVVEILTEKFGVKDLDGVLDFTGAKTIYNFCNGAWCGQSPASIRALLAIGYPEHKIKYYRGGMNAWKALGLSTK</sequence>
<dbReference type="InterPro" id="IPR036873">
    <property type="entry name" value="Rhodanese-like_dom_sf"/>
</dbReference>
<dbReference type="InterPro" id="IPR001763">
    <property type="entry name" value="Rhodanese-like_dom"/>
</dbReference>
<dbReference type="Pfam" id="PF00581">
    <property type="entry name" value="Rhodanese"/>
    <property type="match status" value="1"/>
</dbReference>
<dbReference type="SUPFAM" id="SSF52821">
    <property type="entry name" value="Rhodanese/Cell cycle control phosphatase"/>
    <property type="match status" value="1"/>
</dbReference>
<dbReference type="EMBL" id="FPHR01000029">
    <property type="protein sequence ID" value="SFV77573.1"/>
    <property type="molecule type" value="Genomic_DNA"/>
</dbReference>
<organism evidence="2">
    <name type="scientific">hydrothermal vent metagenome</name>
    <dbReference type="NCBI Taxonomy" id="652676"/>
    <lineage>
        <taxon>unclassified sequences</taxon>
        <taxon>metagenomes</taxon>
        <taxon>ecological metagenomes</taxon>
    </lineage>
</organism>
<dbReference type="CDD" id="cd00158">
    <property type="entry name" value="RHOD"/>
    <property type="match status" value="1"/>
</dbReference>
<dbReference type="AlphaFoldDB" id="A0A1W1DAA5"/>
<proteinExistence type="predicted"/>
<reference evidence="2" key="1">
    <citation type="submission" date="2016-10" db="EMBL/GenBank/DDBJ databases">
        <authorList>
            <person name="de Groot N.N."/>
        </authorList>
    </citation>
    <scope>NUCLEOTIDE SEQUENCE</scope>
</reference>
<name>A0A1W1DAA5_9ZZZZ</name>
<gene>
    <name evidence="2" type="ORF">MNB_SUP05-4-738</name>
</gene>
<evidence type="ECO:0000313" key="2">
    <source>
        <dbReference type="EMBL" id="SFV77573.1"/>
    </source>
</evidence>
<dbReference type="PROSITE" id="PS50206">
    <property type="entry name" value="RHODANESE_3"/>
    <property type="match status" value="1"/>
</dbReference>
<feature type="domain" description="Rhodanese" evidence="1">
    <location>
        <begin position="116"/>
        <end position="231"/>
    </location>
</feature>
<accession>A0A1W1DAA5</accession>
<dbReference type="SMART" id="SM00450">
    <property type="entry name" value="RHOD"/>
    <property type="match status" value="1"/>
</dbReference>